<dbReference type="InterPro" id="IPR013762">
    <property type="entry name" value="Integrase-like_cat_sf"/>
</dbReference>
<proteinExistence type="inferred from homology"/>
<dbReference type="InterPro" id="IPR050090">
    <property type="entry name" value="Tyrosine_recombinase_XerCD"/>
</dbReference>
<comment type="similarity">
    <text evidence="1">Belongs to the 'phage' integrase family.</text>
</comment>
<feature type="domain" description="Core-binding (CB)" evidence="6">
    <location>
        <begin position="49"/>
        <end position="125"/>
    </location>
</feature>
<dbReference type="InterPro" id="IPR011010">
    <property type="entry name" value="DNA_brk_join_enz"/>
</dbReference>
<dbReference type="Gene3D" id="1.10.443.10">
    <property type="entry name" value="Intergrase catalytic core"/>
    <property type="match status" value="1"/>
</dbReference>
<dbReference type="Proteomes" id="UP000278907">
    <property type="component" value="Unassembled WGS sequence"/>
</dbReference>
<dbReference type="InterPro" id="IPR044068">
    <property type="entry name" value="CB"/>
</dbReference>
<evidence type="ECO:0000259" key="6">
    <source>
        <dbReference type="PROSITE" id="PS51900"/>
    </source>
</evidence>
<keyword evidence="8" id="KW-1185">Reference proteome</keyword>
<sequence length="353" mass="39573">MWVIERQRRVVALDVASERDALAELALWERNPDGYRTRRQAAADDAPVRIDEDVLAGLMAHLTEKGRSLEYRRSVRNYLAAWADALGGRDLRKVQLRELRRCLTEWKTARKSRIIALKSMTAWLREEDRLKPAEDPTLELRVPPSVAEKGRRTKGYPMALVERFYAAIKSQPVRDVLCLRAKTGMHDSEISRMASGAGELREVKDPCGIWGTVSFRHKNGRVHIVSLDAQAFAAARRLVARKRSPRGSTIHECLGYAAARLGNQFPGEEIEPIHPSELRHSFATWSSECGQVVKPTSGGVALEMVAAVMGHLSTRTTKLFYEGVQVPPMIIFPLRLLHPDDPVDVSEAGRQSA</sequence>
<gene>
    <name evidence="7" type="ORF">D7Y13_01545</name>
</gene>
<evidence type="ECO:0000256" key="2">
    <source>
        <dbReference type="ARBA" id="ARBA00022908"/>
    </source>
</evidence>
<evidence type="ECO:0000256" key="4">
    <source>
        <dbReference type="ARBA" id="ARBA00023172"/>
    </source>
</evidence>
<dbReference type="EMBL" id="RAWI01000005">
    <property type="protein sequence ID" value="RKI17140.1"/>
    <property type="molecule type" value="Genomic_DNA"/>
</dbReference>
<protein>
    <submittedName>
        <fullName evidence="7">Site-specific integrase</fullName>
    </submittedName>
</protein>
<accession>A0ABX9QRN9</accession>
<name>A0ABX9QRN9_9BACT</name>
<comment type="caution">
    <text evidence="7">The sequence shown here is derived from an EMBL/GenBank/DDBJ whole genome shotgun (WGS) entry which is preliminary data.</text>
</comment>
<reference evidence="7 8" key="1">
    <citation type="submission" date="2018-09" db="EMBL/GenBank/DDBJ databases">
        <authorList>
            <person name="Livingstone P.G."/>
            <person name="Whitworth D.E."/>
        </authorList>
    </citation>
    <scope>NUCLEOTIDE SEQUENCE [LARGE SCALE GENOMIC DNA]</scope>
    <source>
        <strain evidence="7 8">CA031B</strain>
    </source>
</reference>
<evidence type="ECO:0000256" key="5">
    <source>
        <dbReference type="PROSITE-ProRule" id="PRU01248"/>
    </source>
</evidence>
<dbReference type="PANTHER" id="PTHR30349:SF41">
    <property type="entry name" value="INTEGRASE_RECOMBINASE PROTEIN MJ0367-RELATED"/>
    <property type="match status" value="1"/>
</dbReference>
<dbReference type="PROSITE" id="PS51900">
    <property type="entry name" value="CB"/>
    <property type="match status" value="1"/>
</dbReference>
<keyword evidence="4" id="KW-0233">DNA recombination</keyword>
<keyword evidence="2" id="KW-0229">DNA integration</keyword>
<evidence type="ECO:0000256" key="1">
    <source>
        <dbReference type="ARBA" id="ARBA00008857"/>
    </source>
</evidence>
<evidence type="ECO:0000313" key="7">
    <source>
        <dbReference type="EMBL" id="RKI17140.1"/>
    </source>
</evidence>
<organism evidence="7 8">
    <name type="scientific">Corallococcus praedator</name>
    <dbReference type="NCBI Taxonomy" id="2316724"/>
    <lineage>
        <taxon>Bacteria</taxon>
        <taxon>Pseudomonadati</taxon>
        <taxon>Myxococcota</taxon>
        <taxon>Myxococcia</taxon>
        <taxon>Myxococcales</taxon>
        <taxon>Cystobacterineae</taxon>
        <taxon>Myxococcaceae</taxon>
        <taxon>Corallococcus</taxon>
    </lineage>
</organism>
<evidence type="ECO:0000313" key="8">
    <source>
        <dbReference type="Proteomes" id="UP000278907"/>
    </source>
</evidence>
<dbReference type="PANTHER" id="PTHR30349">
    <property type="entry name" value="PHAGE INTEGRASE-RELATED"/>
    <property type="match status" value="1"/>
</dbReference>
<dbReference type="SUPFAM" id="SSF56349">
    <property type="entry name" value="DNA breaking-rejoining enzymes"/>
    <property type="match status" value="1"/>
</dbReference>
<evidence type="ECO:0000256" key="3">
    <source>
        <dbReference type="ARBA" id="ARBA00023125"/>
    </source>
</evidence>
<keyword evidence="3 5" id="KW-0238">DNA-binding</keyword>